<reference evidence="2" key="1">
    <citation type="submission" date="2021-06" db="EMBL/GenBank/DDBJ databases">
        <title>Comparative genomics, transcriptomics and evolutionary studies reveal genomic signatures of adaptation to plant cell wall in hemibiotrophic fungi.</title>
        <authorList>
            <consortium name="DOE Joint Genome Institute"/>
            <person name="Baroncelli R."/>
            <person name="Diaz J.F."/>
            <person name="Benocci T."/>
            <person name="Peng M."/>
            <person name="Battaglia E."/>
            <person name="Haridas S."/>
            <person name="Andreopoulos W."/>
            <person name="Labutti K."/>
            <person name="Pangilinan J."/>
            <person name="Floch G.L."/>
            <person name="Makela M.R."/>
            <person name="Henrissat B."/>
            <person name="Grigoriev I.V."/>
            <person name="Crouch J.A."/>
            <person name="De Vries R.P."/>
            <person name="Sukno S.A."/>
            <person name="Thon M.R."/>
        </authorList>
    </citation>
    <scope>NUCLEOTIDE SEQUENCE</scope>
    <source>
        <strain evidence="2">MAFF235873</strain>
    </source>
</reference>
<protein>
    <submittedName>
        <fullName evidence="2">Uncharacterized protein</fullName>
    </submittedName>
</protein>
<organism evidence="2 3">
    <name type="scientific">Colletotrichum zoysiae</name>
    <dbReference type="NCBI Taxonomy" id="1216348"/>
    <lineage>
        <taxon>Eukaryota</taxon>
        <taxon>Fungi</taxon>
        <taxon>Dikarya</taxon>
        <taxon>Ascomycota</taxon>
        <taxon>Pezizomycotina</taxon>
        <taxon>Sordariomycetes</taxon>
        <taxon>Hypocreomycetidae</taxon>
        <taxon>Glomerellales</taxon>
        <taxon>Glomerellaceae</taxon>
        <taxon>Colletotrichum</taxon>
        <taxon>Colletotrichum graminicola species complex</taxon>
    </lineage>
</organism>
<dbReference type="EMBL" id="MU842892">
    <property type="protein sequence ID" value="KAK2027576.1"/>
    <property type="molecule type" value="Genomic_DNA"/>
</dbReference>
<accession>A0AAD9HG50</accession>
<gene>
    <name evidence="2" type="ORF">LX32DRAFT_640759</name>
</gene>
<proteinExistence type="predicted"/>
<comment type="caution">
    <text evidence="2">The sequence shown here is derived from an EMBL/GenBank/DDBJ whole genome shotgun (WGS) entry which is preliminary data.</text>
</comment>
<evidence type="ECO:0000313" key="3">
    <source>
        <dbReference type="Proteomes" id="UP001232148"/>
    </source>
</evidence>
<evidence type="ECO:0000313" key="2">
    <source>
        <dbReference type="EMBL" id="KAK2027576.1"/>
    </source>
</evidence>
<dbReference type="AlphaFoldDB" id="A0AAD9HG50"/>
<evidence type="ECO:0000256" key="1">
    <source>
        <dbReference type="SAM" id="MobiDB-lite"/>
    </source>
</evidence>
<feature type="region of interest" description="Disordered" evidence="1">
    <location>
        <begin position="49"/>
        <end position="70"/>
    </location>
</feature>
<name>A0AAD9HG50_9PEZI</name>
<dbReference type="Proteomes" id="UP001232148">
    <property type="component" value="Unassembled WGS sequence"/>
</dbReference>
<sequence>MEVELEELTSRGLISRYCAPSVAVISCPVRCLVIRGYWQKTPEEDAVNLPERAPGPCGSRPAGSPPPFIRTAVSRIPCP</sequence>
<keyword evidence="3" id="KW-1185">Reference proteome</keyword>